<organism evidence="1">
    <name type="scientific">viral metagenome</name>
    <dbReference type="NCBI Taxonomy" id="1070528"/>
    <lineage>
        <taxon>unclassified sequences</taxon>
        <taxon>metagenomes</taxon>
        <taxon>organismal metagenomes</taxon>
    </lineage>
</organism>
<sequence length="118" mass="14647">MKMIFDKKILKLISEFSKPLTRPDWKHLHLLTNYQYFRELYKIRRTTQLYKYIIECRCAEWFNQWKLIARFGIDSYCAVYNHNPDELLKRVDIQYANNIHTQHITMDILEYKLIYEHL</sequence>
<proteinExistence type="predicted"/>
<reference evidence="1" key="1">
    <citation type="journal article" date="2020" name="Nature">
        <title>Giant virus diversity and host interactions through global metagenomics.</title>
        <authorList>
            <person name="Schulz F."/>
            <person name="Roux S."/>
            <person name="Paez-Espino D."/>
            <person name="Jungbluth S."/>
            <person name="Walsh D.A."/>
            <person name="Denef V.J."/>
            <person name="McMahon K.D."/>
            <person name="Konstantinidis K.T."/>
            <person name="Eloe-Fadrosh E.A."/>
            <person name="Kyrpides N.C."/>
            <person name="Woyke T."/>
        </authorList>
    </citation>
    <scope>NUCLEOTIDE SEQUENCE</scope>
    <source>
        <strain evidence="1">GVMAG-M-3300027736-24</strain>
    </source>
</reference>
<protein>
    <submittedName>
        <fullName evidence="1">Uncharacterized protein</fullName>
    </submittedName>
</protein>
<accession>A0A6C0JM42</accession>
<dbReference type="AlphaFoldDB" id="A0A6C0JM42"/>
<evidence type="ECO:0000313" key="1">
    <source>
        <dbReference type="EMBL" id="QHU05547.1"/>
    </source>
</evidence>
<dbReference type="EMBL" id="MN740417">
    <property type="protein sequence ID" value="QHU05547.1"/>
    <property type="molecule type" value="Genomic_DNA"/>
</dbReference>
<name>A0A6C0JM42_9ZZZZ</name>